<evidence type="ECO:0000256" key="1">
    <source>
        <dbReference type="ARBA" id="ARBA00022737"/>
    </source>
</evidence>
<organism evidence="3 4">
    <name type="scientific">Favolaschia claudopus</name>
    <dbReference type="NCBI Taxonomy" id="2862362"/>
    <lineage>
        <taxon>Eukaryota</taxon>
        <taxon>Fungi</taxon>
        <taxon>Dikarya</taxon>
        <taxon>Basidiomycota</taxon>
        <taxon>Agaricomycotina</taxon>
        <taxon>Agaricomycetes</taxon>
        <taxon>Agaricomycetidae</taxon>
        <taxon>Agaricales</taxon>
        <taxon>Marasmiineae</taxon>
        <taxon>Mycenaceae</taxon>
        <taxon>Favolaschia</taxon>
    </lineage>
</organism>
<protein>
    <recommendedName>
        <fullName evidence="2">Nephrocystin 3-like N-terminal domain-containing protein</fullName>
    </recommendedName>
</protein>
<dbReference type="Proteomes" id="UP001362999">
    <property type="component" value="Unassembled WGS sequence"/>
</dbReference>
<keyword evidence="4" id="KW-1185">Reference proteome</keyword>
<evidence type="ECO:0000313" key="3">
    <source>
        <dbReference type="EMBL" id="KAK7021600.1"/>
    </source>
</evidence>
<sequence>MVLLSGAEERIAQLDAVLPTSNEDFRNLKLVGHFPDADQAAREFDFMRKRERALQTLAVLKPREQPSYPPDECLPGTRINVLADVIHRLLSPSDAHIVVLSDVEGSGKTTVVQTVAEYFRGLRRLAARLFVNDSATADARDVIKAVALGMAQCHPHIETAICNVLSAYPKVLDDPIDQLFKKLLLGPLEATKVIGPFVIVIDGINAGTINHIVDYFTKLPAAFRFFVTCRRVDTTARYPPNHTNFLNCFPRLSAAFCTTPNDNIWREFWNHSRIQLASPLMMESDDRDISVYIHTRLNAIIDYHTNIQPNWPPKEDIQEFIRLSGNLFLWAAVALDFIQGRRSYQPYARWNTVLEADLAVADVQGLLETIEKSSASLRSTS</sequence>
<dbReference type="AlphaFoldDB" id="A0AAW0B6U1"/>
<evidence type="ECO:0000259" key="2">
    <source>
        <dbReference type="Pfam" id="PF24883"/>
    </source>
</evidence>
<dbReference type="EMBL" id="JAWWNJ010000038">
    <property type="protein sequence ID" value="KAK7021600.1"/>
    <property type="molecule type" value="Genomic_DNA"/>
</dbReference>
<reference evidence="3 4" key="1">
    <citation type="journal article" date="2024" name="J Genomics">
        <title>Draft genome sequencing and assembly of Favolaschia claudopus CIRM-BRFM 2984 isolated from oak limbs.</title>
        <authorList>
            <person name="Navarro D."/>
            <person name="Drula E."/>
            <person name="Chaduli D."/>
            <person name="Cazenave R."/>
            <person name="Ahrendt S."/>
            <person name="Wang J."/>
            <person name="Lipzen A."/>
            <person name="Daum C."/>
            <person name="Barry K."/>
            <person name="Grigoriev I.V."/>
            <person name="Favel A."/>
            <person name="Rosso M.N."/>
            <person name="Martin F."/>
        </authorList>
    </citation>
    <scope>NUCLEOTIDE SEQUENCE [LARGE SCALE GENOMIC DNA]</scope>
    <source>
        <strain evidence="3 4">CIRM-BRFM 2984</strain>
    </source>
</reference>
<dbReference type="Pfam" id="PF24883">
    <property type="entry name" value="NPHP3_N"/>
    <property type="match status" value="1"/>
</dbReference>
<dbReference type="SUPFAM" id="SSF52540">
    <property type="entry name" value="P-loop containing nucleoside triphosphate hydrolases"/>
    <property type="match status" value="1"/>
</dbReference>
<keyword evidence="1" id="KW-0677">Repeat</keyword>
<name>A0AAW0B6U1_9AGAR</name>
<gene>
    <name evidence="3" type="ORF">R3P38DRAFT_2629099</name>
</gene>
<accession>A0AAW0B6U1</accession>
<dbReference type="InterPro" id="IPR027417">
    <property type="entry name" value="P-loop_NTPase"/>
</dbReference>
<comment type="caution">
    <text evidence="3">The sequence shown here is derived from an EMBL/GenBank/DDBJ whole genome shotgun (WGS) entry which is preliminary data.</text>
</comment>
<feature type="domain" description="Nephrocystin 3-like N-terminal" evidence="2">
    <location>
        <begin position="91"/>
        <end position="230"/>
    </location>
</feature>
<evidence type="ECO:0000313" key="4">
    <source>
        <dbReference type="Proteomes" id="UP001362999"/>
    </source>
</evidence>
<proteinExistence type="predicted"/>
<dbReference type="InterPro" id="IPR056884">
    <property type="entry name" value="NPHP3-like_N"/>
</dbReference>